<evidence type="ECO:0000256" key="4">
    <source>
        <dbReference type="ARBA" id="ARBA00023143"/>
    </source>
</evidence>
<feature type="domain" description="Flagellar hook protein FlgE D2" evidence="8">
    <location>
        <begin position="177"/>
        <end position="297"/>
    </location>
</feature>
<gene>
    <name evidence="10" type="ORF">FKY71_15090</name>
</gene>
<dbReference type="PANTHER" id="PTHR30435:SF1">
    <property type="entry name" value="FLAGELLAR HOOK PROTEIN FLGE"/>
    <property type="match status" value="1"/>
</dbReference>
<dbReference type="GO" id="GO:0071978">
    <property type="term" value="P:bacterial-type flagellum-dependent swarming motility"/>
    <property type="evidence" value="ECO:0007669"/>
    <property type="project" value="TreeGrafter"/>
</dbReference>
<dbReference type="PANTHER" id="PTHR30435">
    <property type="entry name" value="FLAGELLAR PROTEIN"/>
    <property type="match status" value="1"/>
</dbReference>
<organism evidence="10 11">
    <name type="scientific">Spiribacter salinus</name>
    <dbReference type="NCBI Taxonomy" id="1335746"/>
    <lineage>
        <taxon>Bacteria</taxon>
        <taxon>Pseudomonadati</taxon>
        <taxon>Pseudomonadota</taxon>
        <taxon>Gammaproteobacteria</taxon>
        <taxon>Chromatiales</taxon>
        <taxon>Ectothiorhodospiraceae</taxon>
        <taxon>Spiribacter</taxon>
    </lineage>
</organism>
<feature type="domain" description="Flagellar basal-body/hook protein C-terminal" evidence="7">
    <location>
        <begin position="372"/>
        <end position="415"/>
    </location>
</feature>
<dbReference type="EMBL" id="VIFK01000256">
    <property type="protein sequence ID" value="TQE98197.1"/>
    <property type="molecule type" value="Genomic_DNA"/>
</dbReference>
<comment type="caution">
    <text evidence="10">The sequence shown here is derived from an EMBL/GenBank/DDBJ whole genome shotgun (WGS) entry which is preliminary data.</text>
</comment>
<evidence type="ECO:0000256" key="5">
    <source>
        <dbReference type="RuleBase" id="RU362116"/>
    </source>
</evidence>
<evidence type="ECO:0000256" key="1">
    <source>
        <dbReference type="ARBA" id="ARBA00004117"/>
    </source>
</evidence>
<dbReference type="Pfam" id="PF06429">
    <property type="entry name" value="Flg_bbr_C"/>
    <property type="match status" value="1"/>
</dbReference>
<dbReference type="Gene3D" id="2.60.98.20">
    <property type="entry name" value="Flagellar hook protein FlgE"/>
    <property type="match status" value="1"/>
</dbReference>
<sequence>MAFYTALSGLNAAQSDISVTSNNIANVGTTGFHGSRAEFADIYTNSPYSRPASQIGQGVETARMGVDFSQGSLRATGNVLDLSLQGPGFFQVQTGLDDDAQTAYTRAGAFGMNVDGYVTNAAGQYLSVFPTAADGSRLGNLDTQLLQIPQQDGTPSATSSVDLSVNLSLTDNGALGSQAADAAAFDPADPTTFAYSTSVPVLDDTGESVPARAYFVLDTPPTAADPSISYSVQLAVDGETAVPTDPAAALSFDGNGTQTGGLTDMEFTLPSGPVNLNLSDSAVSQDPFELLSVSQDGSALRNLAAVEVRQDGNVWATYGSEPAVSLGQIAIANFNDPQGLTSIGSATYLETRTSGAARLGGAGETGFGQIRSGSIEQANVDLTEELVNLITAQRNYQASAKALETNGKLSETVMNIRT</sequence>
<comment type="similarity">
    <text evidence="2 5">Belongs to the flagella basal body rod proteins family.</text>
</comment>
<dbReference type="InterPro" id="IPR010930">
    <property type="entry name" value="Flg_bb/hook_C_dom"/>
</dbReference>
<dbReference type="GO" id="GO:0005829">
    <property type="term" value="C:cytosol"/>
    <property type="evidence" value="ECO:0007669"/>
    <property type="project" value="TreeGrafter"/>
</dbReference>
<dbReference type="GO" id="GO:0009424">
    <property type="term" value="C:bacterial-type flagellum hook"/>
    <property type="evidence" value="ECO:0007669"/>
    <property type="project" value="TreeGrafter"/>
</dbReference>
<proteinExistence type="inferred from homology"/>
<dbReference type="Pfam" id="PF07559">
    <property type="entry name" value="FlgE_D2"/>
    <property type="match status" value="1"/>
</dbReference>
<dbReference type="Pfam" id="PF22692">
    <property type="entry name" value="LlgE_F_G_D1"/>
    <property type="match status" value="1"/>
</dbReference>
<feature type="domain" description="Flagellar basal body rod protein N-terminal" evidence="6">
    <location>
        <begin position="3"/>
        <end position="32"/>
    </location>
</feature>
<dbReference type="AlphaFoldDB" id="A0A540VN53"/>
<evidence type="ECO:0000259" key="7">
    <source>
        <dbReference type="Pfam" id="PF06429"/>
    </source>
</evidence>
<dbReference type="InterPro" id="IPR001444">
    <property type="entry name" value="Flag_bb_rod_N"/>
</dbReference>
<dbReference type="InterPro" id="IPR011491">
    <property type="entry name" value="FlgE_D2"/>
</dbReference>
<dbReference type="Pfam" id="PF00460">
    <property type="entry name" value="Flg_bb_rod"/>
    <property type="match status" value="1"/>
</dbReference>
<feature type="domain" description="Flagellar hook protein FlgE/F/G-like D1" evidence="9">
    <location>
        <begin position="84"/>
        <end position="150"/>
    </location>
</feature>
<accession>A0A540VN53</accession>
<keyword evidence="10" id="KW-0966">Cell projection</keyword>
<dbReference type="InterPro" id="IPR037058">
    <property type="entry name" value="Falgellar_hook_FlgE_sf"/>
</dbReference>
<evidence type="ECO:0000313" key="10">
    <source>
        <dbReference type="EMBL" id="TQE98197.1"/>
    </source>
</evidence>
<dbReference type="NCBIfam" id="TIGR03506">
    <property type="entry name" value="FlgEFG_subfam"/>
    <property type="match status" value="1"/>
</dbReference>
<comment type="function">
    <text evidence="5">A flexible structure which links the flagellar filament to the drive apparatus in the basal body.</text>
</comment>
<evidence type="ECO:0000313" key="11">
    <source>
        <dbReference type="Proteomes" id="UP000315400"/>
    </source>
</evidence>
<dbReference type="InterPro" id="IPR020013">
    <property type="entry name" value="Flagellar_FlgE/F/G"/>
</dbReference>
<reference evidence="10 11" key="1">
    <citation type="submission" date="2019-06" db="EMBL/GenBank/DDBJ databases">
        <title>Metagenome assembled Genome of Spiribacter salinus SL48-SHIP from the microbial mat of Salt Lake 48 (Novosibirsk region, Russia).</title>
        <authorList>
            <person name="Shipova A."/>
            <person name="Rozanov A.S."/>
            <person name="Bryanskaya A.V."/>
            <person name="Peltek S.E."/>
        </authorList>
    </citation>
    <scope>NUCLEOTIDE SEQUENCE [LARGE SCALE GENOMIC DNA]</scope>
    <source>
        <strain evidence="10">SL48-SHIP-2</strain>
    </source>
</reference>
<evidence type="ECO:0000259" key="6">
    <source>
        <dbReference type="Pfam" id="PF00460"/>
    </source>
</evidence>
<keyword evidence="4 5" id="KW-0975">Bacterial flagellum</keyword>
<evidence type="ECO:0000256" key="2">
    <source>
        <dbReference type="ARBA" id="ARBA00009677"/>
    </source>
</evidence>
<dbReference type="SUPFAM" id="SSF117143">
    <property type="entry name" value="Flagellar hook protein flgE"/>
    <property type="match status" value="1"/>
</dbReference>
<dbReference type="Proteomes" id="UP000315400">
    <property type="component" value="Unassembled WGS sequence"/>
</dbReference>
<evidence type="ECO:0000256" key="3">
    <source>
        <dbReference type="ARBA" id="ARBA00019015"/>
    </source>
</evidence>
<protein>
    <recommendedName>
        <fullName evidence="3 5">Flagellar hook protein FlgE</fullName>
    </recommendedName>
</protein>
<comment type="subcellular location">
    <subcellularLocation>
        <location evidence="1 5">Bacterial flagellum basal body</location>
    </subcellularLocation>
</comment>
<evidence type="ECO:0000259" key="9">
    <source>
        <dbReference type="Pfam" id="PF22692"/>
    </source>
</evidence>
<dbReference type="InterPro" id="IPR053967">
    <property type="entry name" value="LlgE_F_G-like_D1"/>
</dbReference>
<dbReference type="GO" id="GO:0009425">
    <property type="term" value="C:bacterial-type flagellum basal body"/>
    <property type="evidence" value="ECO:0007669"/>
    <property type="project" value="UniProtKB-SubCell"/>
</dbReference>
<evidence type="ECO:0000259" key="8">
    <source>
        <dbReference type="Pfam" id="PF07559"/>
    </source>
</evidence>
<dbReference type="InterPro" id="IPR037925">
    <property type="entry name" value="FlgE/F/G-like"/>
</dbReference>
<keyword evidence="10" id="KW-0969">Cilium</keyword>
<name>A0A540VN53_9GAMM</name>
<keyword evidence="10" id="KW-0282">Flagellum</keyword>